<feature type="non-terminal residue" evidence="3">
    <location>
        <position position="338"/>
    </location>
</feature>
<evidence type="ECO:0000313" key="4">
    <source>
        <dbReference type="Proteomes" id="UP000095767"/>
    </source>
</evidence>
<dbReference type="Pfam" id="PF12937">
    <property type="entry name" value="F-box-like"/>
    <property type="match status" value="1"/>
</dbReference>
<dbReference type="EMBL" id="LWDX02059857">
    <property type="protein sequence ID" value="OEL17465.1"/>
    <property type="molecule type" value="Genomic_DNA"/>
</dbReference>
<proteinExistence type="predicted"/>
<accession>A0A1E5UXG0</accession>
<protein>
    <recommendedName>
        <fullName evidence="5">F-box domain-containing protein</fullName>
    </recommendedName>
</protein>
<feature type="domain" description="F-box" evidence="2">
    <location>
        <begin position="24"/>
        <end position="52"/>
    </location>
</feature>
<feature type="domain" description="DUF1618" evidence="1">
    <location>
        <begin position="152"/>
        <end position="266"/>
    </location>
</feature>
<evidence type="ECO:0000313" key="3">
    <source>
        <dbReference type="EMBL" id="OEL17465.1"/>
    </source>
</evidence>
<name>A0A1E5UXG0_9POAL</name>
<organism evidence="3 4">
    <name type="scientific">Dichanthelium oligosanthes</name>
    <dbReference type="NCBI Taxonomy" id="888268"/>
    <lineage>
        <taxon>Eukaryota</taxon>
        <taxon>Viridiplantae</taxon>
        <taxon>Streptophyta</taxon>
        <taxon>Embryophyta</taxon>
        <taxon>Tracheophyta</taxon>
        <taxon>Spermatophyta</taxon>
        <taxon>Magnoliopsida</taxon>
        <taxon>Liliopsida</taxon>
        <taxon>Poales</taxon>
        <taxon>Poaceae</taxon>
        <taxon>PACMAD clade</taxon>
        <taxon>Panicoideae</taxon>
        <taxon>Panicodae</taxon>
        <taxon>Paniceae</taxon>
        <taxon>Dichantheliinae</taxon>
        <taxon>Dichanthelium</taxon>
    </lineage>
</organism>
<evidence type="ECO:0000259" key="1">
    <source>
        <dbReference type="Pfam" id="PF07762"/>
    </source>
</evidence>
<reference evidence="3 4" key="1">
    <citation type="submission" date="2016-09" db="EMBL/GenBank/DDBJ databases">
        <title>The draft genome of Dichanthelium oligosanthes: A C3 panicoid grass species.</title>
        <authorList>
            <person name="Studer A.J."/>
            <person name="Schnable J.C."/>
            <person name="Brutnell T.P."/>
        </authorList>
    </citation>
    <scope>NUCLEOTIDE SEQUENCE [LARGE SCALE GENOMIC DNA]</scope>
    <source>
        <strain evidence="4">cv. Kellogg 1175</strain>
        <tissue evidence="3">Leaf</tissue>
    </source>
</reference>
<dbReference type="PANTHER" id="PTHR32133">
    <property type="entry name" value="OS07G0120400 PROTEIN"/>
    <property type="match status" value="1"/>
</dbReference>
<dbReference type="InterPro" id="IPR011676">
    <property type="entry name" value="DUF1618"/>
</dbReference>
<dbReference type="Gene3D" id="1.20.1280.50">
    <property type="match status" value="1"/>
</dbReference>
<evidence type="ECO:0000259" key="2">
    <source>
        <dbReference type="Pfam" id="PF12937"/>
    </source>
</evidence>
<dbReference type="InterPro" id="IPR001810">
    <property type="entry name" value="F-box_dom"/>
</dbReference>
<keyword evidence="4" id="KW-1185">Reference proteome</keyword>
<dbReference type="Pfam" id="PF07762">
    <property type="entry name" value="DUF1618"/>
    <property type="match status" value="1"/>
</dbReference>
<evidence type="ECO:0008006" key="5">
    <source>
        <dbReference type="Google" id="ProtNLM"/>
    </source>
</evidence>
<dbReference type="InterPro" id="IPR036047">
    <property type="entry name" value="F-box-like_dom_sf"/>
</dbReference>
<dbReference type="SUPFAM" id="SSF81383">
    <property type="entry name" value="F-box domain"/>
    <property type="match status" value="1"/>
</dbReference>
<dbReference type="Proteomes" id="UP000095767">
    <property type="component" value="Unassembled WGS sequence"/>
</dbReference>
<sequence>MAPPRRPPPLMDVLVEEILLRFPLGDPASLVRAALVCKPWRRIVSDEGFRRRFREFHRRGPVLLEKGVVVISERTASAGVVGREGYELIGCWDGSLMAEDEAPVGGTSAKAAEAAILSSGKQPAASDDTHRIAHSIKLVARLADTPDVSTFGILICDVTGDYSELRFIPLPDKCELDGQMKYPHPRESSSMAAVGGFIKFVSMDGYFKGDVTVTTWTLNLESGAWSAGRVFHTEALWKNEIIRTNGLQGSTLVYPALREYEDDMVYFLVNKEPAFHCFTHCPSRKMDDEKEYMIGVNMLSGEINTFESSPAGFPAGFPGSVYSYLTSCFTKYLYGPNK</sequence>
<dbReference type="AlphaFoldDB" id="A0A1E5UXG0"/>
<comment type="caution">
    <text evidence="3">The sequence shown here is derived from an EMBL/GenBank/DDBJ whole genome shotgun (WGS) entry which is preliminary data.</text>
</comment>
<gene>
    <name evidence="3" type="ORF">BAE44_0021516</name>
</gene>